<dbReference type="SUPFAM" id="SSF69572">
    <property type="entry name" value="Activating enzymes of the ubiquitin-like proteins"/>
    <property type="match status" value="1"/>
</dbReference>
<accession>A0A1I7IGW5</accession>
<dbReference type="Proteomes" id="UP000183629">
    <property type="component" value="Unassembled WGS sequence"/>
</dbReference>
<dbReference type="Gene3D" id="3.40.50.720">
    <property type="entry name" value="NAD(P)-binding Rossmann-like Domain"/>
    <property type="match status" value="1"/>
</dbReference>
<dbReference type="GO" id="GO:0008641">
    <property type="term" value="F:ubiquitin-like modifier activating enzyme activity"/>
    <property type="evidence" value="ECO:0007669"/>
    <property type="project" value="InterPro"/>
</dbReference>
<keyword evidence="2" id="KW-1185">Reference proteome</keyword>
<dbReference type="EMBL" id="FPBN01000005">
    <property type="protein sequence ID" value="SFU72193.1"/>
    <property type="molecule type" value="Genomic_DNA"/>
</dbReference>
<proteinExistence type="predicted"/>
<dbReference type="AlphaFoldDB" id="A0A1I7IGW5"/>
<organism evidence="1 2">
    <name type="scientific">Streptococcus gallolyticus</name>
    <dbReference type="NCBI Taxonomy" id="315405"/>
    <lineage>
        <taxon>Bacteria</taxon>
        <taxon>Bacillati</taxon>
        <taxon>Bacillota</taxon>
        <taxon>Bacilli</taxon>
        <taxon>Lactobacillales</taxon>
        <taxon>Streptococcaceae</taxon>
        <taxon>Streptococcus</taxon>
    </lineage>
</organism>
<dbReference type="RefSeq" id="WP_074658627.1">
    <property type="nucleotide sequence ID" value="NZ_FOLZ01000004.1"/>
</dbReference>
<gene>
    <name evidence="1" type="ORF">SAMN05660328_10528</name>
</gene>
<reference evidence="2" key="1">
    <citation type="submission" date="2016-10" db="EMBL/GenBank/DDBJ databases">
        <authorList>
            <person name="Varghese N."/>
            <person name="Submissions S."/>
        </authorList>
    </citation>
    <scope>NUCLEOTIDE SEQUENCE [LARGE SCALE GENOMIC DNA]</scope>
    <source>
        <strain evidence="2">LMG 15572</strain>
    </source>
</reference>
<sequence>MRSGINYIVDKNNKIYVKDKSNIYEFKNISDTLFIKYWNEIQEGNFTIDNQKSPLKSQLLNFLNSIKAFSEPETFEEQLKDMGLEKKQSSFSDYTIGICGESDLVDIYLNHFPSRFKKLEIGSDDSEKYDFGLIIGREDNTKHYLELNEIMFEKGIPYNSLLFSKFEVIVGPYTIPNQTSCLKCMRLHELDNNFYGHILSKFTAISDRNEEVITSEILNLGFSFLEAQVVKQILNSQEVAIEIENVQKVLSYQFLEGMWEEHYLLKHPECELCFPASEQNEQIFEVNLK</sequence>
<dbReference type="InterPro" id="IPR035985">
    <property type="entry name" value="Ubiquitin-activating_enz"/>
</dbReference>
<protein>
    <submittedName>
        <fullName evidence="1">Bacteriocin biosynthesis cyclodehydratase domain-containing protein</fullName>
    </submittedName>
</protein>
<name>A0A1I7IGW5_9STRE</name>
<evidence type="ECO:0000313" key="1">
    <source>
        <dbReference type="EMBL" id="SFU72193.1"/>
    </source>
</evidence>
<evidence type="ECO:0000313" key="2">
    <source>
        <dbReference type="Proteomes" id="UP000183629"/>
    </source>
</evidence>